<dbReference type="OrthoDB" id="9787732at2"/>
<organism evidence="1 2">
    <name type="scientific">Oryzomonas rubra</name>
    <dbReference type="NCBI Taxonomy" id="2509454"/>
    <lineage>
        <taxon>Bacteria</taxon>
        <taxon>Pseudomonadati</taxon>
        <taxon>Thermodesulfobacteriota</taxon>
        <taxon>Desulfuromonadia</taxon>
        <taxon>Geobacterales</taxon>
        <taxon>Geobacteraceae</taxon>
        <taxon>Oryzomonas</taxon>
    </lineage>
</organism>
<name>A0A5A9XIY5_9BACT</name>
<dbReference type="EMBL" id="SRSD01000004">
    <property type="protein sequence ID" value="KAA0892049.1"/>
    <property type="molecule type" value="Genomic_DNA"/>
</dbReference>
<evidence type="ECO:0000313" key="1">
    <source>
        <dbReference type="EMBL" id="KAA0892049.1"/>
    </source>
</evidence>
<gene>
    <name evidence="1" type="ORF">ET418_07520</name>
</gene>
<comment type="caution">
    <text evidence="1">The sequence shown here is derived from an EMBL/GenBank/DDBJ whole genome shotgun (WGS) entry which is preliminary data.</text>
</comment>
<dbReference type="AlphaFoldDB" id="A0A5A9XIY5"/>
<evidence type="ECO:0000313" key="2">
    <source>
        <dbReference type="Proteomes" id="UP000324298"/>
    </source>
</evidence>
<accession>A0A5A9XIY5</accession>
<proteinExistence type="predicted"/>
<keyword evidence="2" id="KW-1185">Reference proteome</keyword>
<protein>
    <submittedName>
        <fullName evidence="1">Uncharacterized protein</fullName>
    </submittedName>
</protein>
<reference evidence="1 2" key="1">
    <citation type="submission" date="2019-04" db="EMBL/GenBank/DDBJ databases">
        <title>Geobacter ruber sp. nov., ferric-reducing bacteria isolated from paddy soil.</title>
        <authorList>
            <person name="Xu Z."/>
            <person name="Masuda Y."/>
            <person name="Itoh H."/>
            <person name="Senoo K."/>
        </authorList>
    </citation>
    <scope>NUCLEOTIDE SEQUENCE [LARGE SCALE GENOMIC DNA]</scope>
    <source>
        <strain evidence="1 2">Red88</strain>
    </source>
</reference>
<sequence>MEENLATISCISCGFVSTVSRKVALHEPERAVCPKCRYSFRLSDCPADVQPRFLPAGVLMV</sequence>
<dbReference type="Proteomes" id="UP000324298">
    <property type="component" value="Unassembled WGS sequence"/>
</dbReference>
<dbReference type="RefSeq" id="WP_149306987.1">
    <property type="nucleotide sequence ID" value="NZ_SRSD01000004.1"/>
</dbReference>